<evidence type="ECO:0000256" key="1">
    <source>
        <dbReference type="ARBA" id="ARBA00005010"/>
    </source>
</evidence>
<dbReference type="GO" id="GO:0004325">
    <property type="term" value="F:ferrochelatase activity"/>
    <property type="evidence" value="ECO:0007669"/>
    <property type="project" value="InterPro"/>
</dbReference>
<keyword evidence="5" id="KW-0627">Porphyrin biosynthesis</keyword>
<dbReference type="Pfam" id="PF13241">
    <property type="entry name" value="NAD_binding_7"/>
    <property type="match status" value="1"/>
</dbReference>
<proteinExistence type="predicted"/>
<dbReference type="SUPFAM" id="SSF75615">
    <property type="entry name" value="Siroheme synthase middle domains-like"/>
    <property type="match status" value="1"/>
</dbReference>
<accession>Q30ZS6</accession>
<evidence type="ECO:0000256" key="2">
    <source>
        <dbReference type="ARBA" id="ARBA00012400"/>
    </source>
</evidence>
<dbReference type="EC" id="1.3.1.76" evidence="2"/>
<dbReference type="GO" id="GO:0019354">
    <property type="term" value="P:siroheme biosynthetic process"/>
    <property type="evidence" value="ECO:0007669"/>
    <property type="project" value="UniProtKB-UniPathway"/>
</dbReference>
<dbReference type="NCBIfam" id="TIGR01470">
    <property type="entry name" value="cysG_Nterm"/>
    <property type="match status" value="1"/>
</dbReference>
<dbReference type="HOGENOM" id="CLU_011276_8_1_7"/>
<dbReference type="InterPro" id="IPR028161">
    <property type="entry name" value="Met8-like"/>
</dbReference>
<dbReference type="InterPro" id="IPR042518">
    <property type="entry name" value="SirC_C"/>
</dbReference>
<dbReference type="KEGG" id="dde:Dde_2023"/>
<comment type="catalytic activity">
    <reaction evidence="6">
        <text>precorrin-2 + NAD(+) = sirohydrochlorin + NADH + 2 H(+)</text>
        <dbReference type="Rhea" id="RHEA:15613"/>
        <dbReference type="ChEBI" id="CHEBI:15378"/>
        <dbReference type="ChEBI" id="CHEBI:57540"/>
        <dbReference type="ChEBI" id="CHEBI:57945"/>
        <dbReference type="ChEBI" id="CHEBI:58351"/>
        <dbReference type="ChEBI" id="CHEBI:58827"/>
        <dbReference type="EC" id="1.3.1.76"/>
    </reaction>
</comment>
<sequence>MRYYPMLLNLQGAACLIVGGGEVGRRKLQALLPCEPASVLVVDPRTASPDWQDLLSGGTVVYECRPFDENDVTGKAVVFAATGNAAVNTAVARACRHNGIPCNVADAPQSGSFIVPAHFTSGDILVALSTGGHSPALARRIRSDLQEWFGDRYTALAAFMGRVRPLILDIGLETHRNTEIFRNLVNSDLAEMLRHNRNTEAEALLRNLLPEQLHNRIGELLNELA</sequence>
<evidence type="ECO:0000256" key="3">
    <source>
        <dbReference type="ARBA" id="ARBA00023002"/>
    </source>
</evidence>
<comment type="pathway">
    <text evidence="1">Porphyrin-containing compound metabolism; siroheme biosynthesis; sirohydrochlorin from precorrin-2: step 1/1.</text>
</comment>
<dbReference type="AlphaFoldDB" id="Q30ZS6"/>
<dbReference type="eggNOG" id="COG1648">
    <property type="taxonomic scope" value="Bacteria"/>
</dbReference>
<protein>
    <recommendedName>
        <fullName evidence="2">precorrin-2 dehydrogenase</fullName>
        <ecNumber evidence="2">1.3.1.76</ecNumber>
    </recommendedName>
</protein>
<evidence type="ECO:0000313" key="8">
    <source>
        <dbReference type="Proteomes" id="UP000002710"/>
    </source>
</evidence>
<dbReference type="Proteomes" id="UP000002710">
    <property type="component" value="Chromosome"/>
</dbReference>
<keyword evidence="4" id="KW-0520">NAD</keyword>
<dbReference type="Gene3D" id="3.40.50.720">
    <property type="entry name" value="NAD(P)-binding Rossmann-like Domain"/>
    <property type="match status" value="1"/>
</dbReference>
<dbReference type="GO" id="GO:0043115">
    <property type="term" value="F:precorrin-2 dehydrogenase activity"/>
    <property type="evidence" value="ECO:0007669"/>
    <property type="project" value="UniProtKB-EC"/>
</dbReference>
<dbReference type="SUPFAM" id="SSF51735">
    <property type="entry name" value="NAD(P)-binding Rossmann-fold domains"/>
    <property type="match status" value="1"/>
</dbReference>
<dbReference type="InterPro" id="IPR036291">
    <property type="entry name" value="NAD(P)-bd_dom_sf"/>
</dbReference>
<dbReference type="InterPro" id="IPR006367">
    <property type="entry name" value="Sirohaem_synthase_N"/>
</dbReference>
<dbReference type="PANTHER" id="PTHR35330:SF1">
    <property type="entry name" value="SIROHEME BIOSYNTHESIS PROTEIN MET8"/>
    <property type="match status" value="1"/>
</dbReference>
<dbReference type="Gene3D" id="1.10.8.610">
    <property type="entry name" value="SirC, precorrin-2 dehydrogenase, C-terminal helical domain-like"/>
    <property type="match status" value="1"/>
</dbReference>
<reference evidence="7 8" key="1">
    <citation type="journal article" date="2011" name="J. Bacteriol.">
        <title>Complete genome sequence and updated annotation of Desulfovibrio alaskensis G20.</title>
        <authorList>
            <person name="Hauser L.J."/>
            <person name="Land M.L."/>
            <person name="Brown S.D."/>
            <person name="Larimer F."/>
            <person name="Keller K.L."/>
            <person name="Rapp-Giles B.J."/>
            <person name="Price M.N."/>
            <person name="Lin M."/>
            <person name="Bruce D.C."/>
            <person name="Detter J.C."/>
            <person name="Tapia R."/>
            <person name="Han C.S."/>
            <person name="Goodwin L.A."/>
            <person name="Cheng J.F."/>
            <person name="Pitluck S."/>
            <person name="Copeland A."/>
            <person name="Lucas S."/>
            <person name="Nolan M."/>
            <person name="Lapidus A.L."/>
            <person name="Palumbo A.V."/>
            <person name="Wall J.D."/>
        </authorList>
    </citation>
    <scope>NUCLEOTIDE SEQUENCE [LARGE SCALE GENOMIC DNA]</scope>
    <source>
        <strain evidence="8">ATCC BAA 1058 / DSM 17464 / G20</strain>
    </source>
</reference>
<evidence type="ECO:0000256" key="6">
    <source>
        <dbReference type="ARBA" id="ARBA00047561"/>
    </source>
</evidence>
<organism evidence="7 8">
    <name type="scientific">Oleidesulfovibrio alaskensis (strain ATCC BAA-1058 / DSM 17464 / G20)</name>
    <name type="common">Desulfovibrio alaskensis</name>
    <dbReference type="NCBI Taxonomy" id="207559"/>
    <lineage>
        <taxon>Bacteria</taxon>
        <taxon>Pseudomonadati</taxon>
        <taxon>Thermodesulfobacteriota</taxon>
        <taxon>Desulfovibrionia</taxon>
        <taxon>Desulfovibrionales</taxon>
        <taxon>Desulfovibrionaceae</taxon>
        <taxon>Oleidesulfovibrio</taxon>
    </lineage>
</organism>
<keyword evidence="8" id="KW-1185">Reference proteome</keyword>
<evidence type="ECO:0000313" key="7">
    <source>
        <dbReference type="EMBL" id="ABB38820.1"/>
    </source>
</evidence>
<evidence type="ECO:0000256" key="5">
    <source>
        <dbReference type="ARBA" id="ARBA00023244"/>
    </source>
</evidence>
<gene>
    <name evidence="7" type="ordered locus">Dde_2023</name>
</gene>
<evidence type="ECO:0000256" key="4">
    <source>
        <dbReference type="ARBA" id="ARBA00023027"/>
    </source>
</evidence>
<dbReference type="EMBL" id="CP000112">
    <property type="protein sequence ID" value="ABB38820.1"/>
    <property type="molecule type" value="Genomic_DNA"/>
</dbReference>
<name>Q30ZS6_OLEA2</name>
<dbReference type="STRING" id="207559.Dde_2023"/>
<keyword evidence="3" id="KW-0560">Oxidoreductase</keyword>
<dbReference type="PANTHER" id="PTHR35330">
    <property type="entry name" value="SIROHEME BIOSYNTHESIS PROTEIN MET8"/>
    <property type="match status" value="1"/>
</dbReference>
<dbReference type="UniPathway" id="UPA00262">
    <property type="reaction ID" value="UER00222"/>
</dbReference>